<evidence type="ECO:0000313" key="2">
    <source>
        <dbReference type="EMBL" id="MFB9449524.1"/>
    </source>
</evidence>
<sequence>MNRLSGKVGVITGAAGGIGAAAARTFAAEGAVVGLLDRPGHALDALAAELGPAAVALPADVTGEASVAAAFAAWAGAHERADFVYVCAGQQLHDVDGRAGDVSLDTWERTIAVNLTGAFLTVKHALPALCAAPSGSLILCGSPTGLSMSGGGNTAYGASKAGMMALARIVAADYAAEGVRANIIVPGTTRTPLIEPLLADPQVHAALLAGAPIGRLGTPADLTGIAVFLAGDESRYATGATFAVDGGLTVR</sequence>
<dbReference type="EC" id="1.1.1.-" evidence="2"/>
<protein>
    <submittedName>
        <fullName evidence="2">SDR family NAD(P)-dependent oxidoreductase</fullName>
        <ecNumber evidence="2">1.1.1.-</ecNumber>
    </submittedName>
</protein>
<dbReference type="PRINTS" id="PR00081">
    <property type="entry name" value="GDHRDH"/>
</dbReference>
<comment type="similarity">
    <text evidence="1">Belongs to the short-chain dehydrogenases/reductases (SDR) family.</text>
</comment>
<keyword evidence="3" id="KW-1185">Reference proteome</keyword>
<evidence type="ECO:0000256" key="1">
    <source>
        <dbReference type="ARBA" id="ARBA00006484"/>
    </source>
</evidence>
<dbReference type="SUPFAM" id="SSF51735">
    <property type="entry name" value="NAD(P)-binding Rossmann-fold domains"/>
    <property type="match status" value="1"/>
</dbReference>
<dbReference type="EMBL" id="JBHMCA010000067">
    <property type="protein sequence ID" value="MFB9449524.1"/>
    <property type="molecule type" value="Genomic_DNA"/>
</dbReference>
<dbReference type="PROSITE" id="PS00061">
    <property type="entry name" value="ADH_SHORT"/>
    <property type="match status" value="1"/>
</dbReference>
<dbReference type="CDD" id="cd05233">
    <property type="entry name" value="SDR_c"/>
    <property type="match status" value="1"/>
</dbReference>
<dbReference type="InterPro" id="IPR002347">
    <property type="entry name" value="SDR_fam"/>
</dbReference>
<gene>
    <name evidence="2" type="ORF">ACFFTR_41140</name>
</gene>
<proteinExistence type="inferred from homology"/>
<comment type="caution">
    <text evidence="2">The sequence shown here is derived from an EMBL/GenBank/DDBJ whole genome shotgun (WGS) entry which is preliminary data.</text>
</comment>
<dbReference type="InterPro" id="IPR020904">
    <property type="entry name" value="Sc_DH/Rdtase_CS"/>
</dbReference>
<dbReference type="RefSeq" id="WP_223094540.1">
    <property type="nucleotide sequence ID" value="NZ_CP061913.1"/>
</dbReference>
<dbReference type="GO" id="GO:0016491">
    <property type="term" value="F:oxidoreductase activity"/>
    <property type="evidence" value="ECO:0007669"/>
    <property type="project" value="UniProtKB-KW"/>
</dbReference>
<dbReference type="Proteomes" id="UP001589608">
    <property type="component" value="Unassembled WGS sequence"/>
</dbReference>
<reference evidence="2 3" key="1">
    <citation type="submission" date="2024-09" db="EMBL/GenBank/DDBJ databases">
        <authorList>
            <person name="Sun Q."/>
            <person name="Mori K."/>
        </authorList>
    </citation>
    <scope>NUCLEOTIDE SEQUENCE [LARGE SCALE GENOMIC DNA]</scope>
    <source>
        <strain evidence="2 3">JCM 3307</strain>
    </source>
</reference>
<dbReference type="PANTHER" id="PTHR42760">
    <property type="entry name" value="SHORT-CHAIN DEHYDROGENASES/REDUCTASES FAMILY MEMBER"/>
    <property type="match status" value="1"/>
</dbReference>
<organism evidence="2 3">
    <name type="scientific">Dactylosporangium vinaceum</name>
    <dbReference type="NCBI Taxonomy" id="53362"/>
    <lineage>
        <taxon>Bacteria</taxon>
        <taxon>Bacillati</taxon>
        <taxon>Actinomycetota</taxon>
        <taxon>Actinomycetes</taxon>
        <taxon>Micromonosporales</taxon>
        <taxon>Micromonosporaceae</taxon>
        <taxon>Dactylosporangium</taxon>
    </lineage>
</organism>
<dbReference type="InterPro" id="IPR036291">
    <property type="entry name" value="NAD(P)-bd_dom_sf"/>
</dbReference>
<dbReference type="Gene3D" id="3.40.50.720">
    <property type="entry name" value="NAD(P)-binding Rossmann-like Domain"/>
    <property type="match status" value="1"/>
</dbReference>
<keyword evidence="2" id="KW-0560">Oxidoreductase</keyword>
<evidence type="ECO:0000313" key="3">
    <source>
        <dbReference type="Proteomes" id="UP001589608"/>
    </source>
</evidence>
<name>A0ABV5MKZ3_9ACTN</name>
<dbReference type="Pfam" id="PF13561">
    <property type="entry name" value="adh_short_C2"/>
    <property type="match status" value="1"/>
</dbReference>
<accession>A0ABV5MKZ3</accession>